<comment type="caution">
    <text evidence="7">The sequence shown here is derived from an EMBL/GenBank/DDBJ whole genome shotgun (WGS) entry which is preliminary data.</text>
</comment>
<proteinExistence type="inferred from homology"/>
<comment type="similarity">
    <text evidence="2">Belongs to the tetraspanin (TM4SF) family.</text>
</comment>
<name>A0A836ED89_9HYME</name>
<accession>A0A836ED89</accession>
<evidence type="ECO:0000256" key="4">
    <source>
        <dbReference type="ARBA" id="ARBA00022989"/>
    </source>
</evidence>
<keyword evidence="8" id="KW-1185">Reference proteome</keyword>
<dbReference type="InterPro" id="IPR018499">
    <property type="entry name" value="Tetraspanin/Peripherin"/>
</dbReference>
<sequence>MHDAEPSSNIRNFEQEFDFENAISWLLLIALYTNEFEMSLILYYRLMTSLLAYFVINISLTKLRNLQSGTGYTFRYSLVRFTCPRTIKKNSAKNCGTLCTCVYKVSDNSSDGVRGHIERTKLTENVSLIQKFYSSYKPNDSTKHITCTNNTEFMKLRLKTSHIVLSVTLQKYDVSRNGKILCDIATVGVLVQLGKQNYFEPLEEVTSNLTLPAITLIVIGSIIFIIAFLGCCGAIRENHCMVVTFACLLLTILIIQVAISIYVFVVVKNSGEIDFRKIYTTNLFMKYNTNQEEKNFVNTIQEGLQCCGIDKPQDFPNLLHGIPIPGTCCGKIESDTCDPVESYRTGCVEALEDFFNSALTVLGGVALGIAATEVRN</sequence>
<evidence type="ECO:0000256" key="6">
    <source>
        <dbReference type="SAM" id="Phobius"/>
    </source>
</evidence>
<evidence type="ECO:0000256" key="2">
    <source>
        <dbReference type="ARBA" id="ARBA00006840"/>
    </source>
</evidence>
<dbReference type="GO" id="GO:0005886">
    <property type="term" value="C:plasma membrane"/>
    <property type="evidence" value="ECO:0007669"/>
    <property type="project" value="TreeGrafter"/>
</dbReference>
<dbReference type="EMBL" id="JAANHZ010000559">
    <property type="protein sequence ID" value="KAG5309793.1"/>
    <property type="molecule type" value="Genomic_DNA"/>
</dbReference>
<evidence type="ECO:0000313" key="7">
    <source>
        <dbReference type="EMBL" id="KAG5309793.1"/>
    </source>
</evidence>
<feature type="transmembrane region" description="Helical" evidence="6">
    <location>
        <begin position="41"/>
        <end position="60"/>
    </location>
</feature>
<dbReference type="PROSITE" id="PS00421">
    <property type="entry name" value="TM4_1"/>
    <property type="match status" value="1"/>
</dbReference>
<dbReference type="PANTHER" id="PTHR19282">
    <property type="entry name" value="TETRASPANIN"/>
    <property type="match status" value="1"/>
</dbReference>
<protein>
    <submittedName>
        <fullName evidence="7">CD63 protein</fullName>
    </submittedName>
</protein>
<keyword evidence="3 6" id="KW-0812">Transmembrane</keyword>
<evidence type="ECO:0000256" key="5">
    <source>
        <dbReference type="ARBA" id="ARBA00023136"/>
    </source>
</evidence>
<dbReference type="CDD" id="cd03127">
    <property type="entry name" value="tetraspanin_LEL"/>
    <property type="match status" value="1"/>
</dbReference>
<organism evidence="7 8">
    <name type="scientific">Acromyrmex insinuator</name>
    <dbReference type="NCBI Taxonomy" id="230686"/>
    <lineage>
        <taxon>Eukaryota</taxon>
        <taxon>Metazoa</taxon>
        <taxon>Ecdysozoa</taxon>
        <taxon>Arthropoda</taxon>
        <taxon>Hexapoda</taxon>
        <taxon>Insecta</taxon>
        <taxon>Pterygota</taxon>
        <taxon>Neoptera</taxon>
        <taxon>Endopterygota</taxon>
        <taxon>Hymenoptera</taxon>
        <taxon>Apocrita</taxon>
        <taxon>Aculeata</taxon>
        <taxon>Formicoidea</taxon>
        <taxon>Formicidae</taxon>
        <taxon>Myrmicinae</taxon>
        <taxon>Acromyrmex</taxon>
    </lineage>
</organism>
<gene>
    <name evidence="7" type="primary">Cd63_6</name>
    <name evidence="7" type="ORF">G6Z75_0006775</name>
</gene>
<keyword evidence="4 6" id="KW-1133">Transmembrane helix</keyword>
<dbReference type="SUPFAM" id="SSF48652">
    <property type="entry name" value="Tetraspanin"/>
    <property type="match status" value="1"/>
</dbReference>
<evidence type="ECO:0000256" key="3">
    <source>
        <dbReference type="ARBA" id="ARBA00022692"/>
    </source>
</evidence>
<reference evidence="7" key="1">
    <citation type="submission" date="2020-02" db="EMBL/GenBank/DDBJ databases">
        <title>Relaxed selection underlies rapid genomic changes in the transitions from sociality to social parasitism in ants.</title>
        <authorList>
            <person name="Bi X."/>
        </authorList>
    </citation>
    <scope>NUCLEOTIDE SEQUENCE</scope>
    <source>
        <strain evidence="7">BGI-DK2013a</strain>
        <tissue evidence="7">Whole body</tissue>
    </source>
</reference>
<dbReference type="Pfam" id="PF00335">
    <property type="entry name" value="Tetraspanin"/>
    <property type="match status" value="1"/>
</dbReference>
<keyword evidence="5 6" id="KW-0472">Membrane</keyword>
<feature type="transmembrane region" description="Helical" evidence="6">
    <location>
        <begin position="242"/>
        <end position="267"/>
    </location>
</feature>
<dbReference type="InterPro" id="IPR018503">
    <property type="entry name" value="Tetraspanin_CS"/>
</dbReference>
<feature type="non-terminal residue" evidence="7">
    <location>
        <position position="1"/>
    </location>
</feature>
<dbReference type="AlphaFoldDB" id="A0A836ED89"/>
<dbReference type="Proteomes" id="UP000667349">
    <property type="component" value="Unassembled WGS sequence"/>
</dbReference>
<evidence type="ECO:0000256" key="1">
    <source>
        <dbReference type="ARBA" id="ARBA00004141"/>
    </source>
</evidence>
<comment type="subcellular location">
    <subcellularLocation>
        <location evidence="1">Membrane</location>
        <topology evidence="1">Multi-pass membrane protein</topology>
    </subcellularLocation>
</comment>
<dbReference type="Gene3D" id="1.10.1450.10">
    <property type="entry name" value="Tetraspanin"/>
    <property type="match status" value="1"/>
</dbReference>
<feature type="transmembrane region" description="Helical" evidence="6">
    <location>
        <begin position="213"/>
        <end position="236"/>
    </location>
</feature>
<dbReference type="PANTHER" id="PTHR19282:SF521">
    <property type="entry name" value="IP01817P-RELATED"/>
    <property type="match status" value="1"/>
</dbReference>
<feature type="non-terminal residue" evidence="7">
    <location>
        <position position="376"/>
    </location>
</feature>
<dbReference type="InterPro" id="IPR008952">
    <property type="entry name" value="Tetraspanin_EC2_sf"/>
</dbReference>
<dbReference type="PRINTS" id="PR00259">
    <property type="entry name" value="TMFOUR"/>
</dbReference>
<evidence type="ECO:0000313" key="8">
    <source>
        <dbReference type="Proteomes" id="UP000667349"/>
    </source>
</evidence>